<feature type="domain" description="AAA+ ATPase" evidence="6">
    <location>
        <begin position="260"/>
        <end position="414"/>
    </location>
</feature>
<dbReference type="InterPro" id="IPR003593">
    <property type="entry name" value="AAA+_ATPase"/>
</dbReference>
<dbReference type="InterPro" id="IPR050168">
    <property type="entry name" value="AAA_ATPase_domain"/>
</dbReference>
<dbReference type="NCBIfam" id="TIGR03689">
    <property type="entry name" value="pup_AAA"/>
    <property type="match status" value="1"/>
</dbReference>
<dbReference type="Gene3D" id="2.40.50.140">
    <property type="entry name" value="Nucleic acid-binding proteins"/>
    <property type="match status" value="2"/>
</dbReference>
<feature type="coiled-coil region" evidence="4">
    <location>
        <begin position="17"/>
        <end position="72"/>
    </location>
</feature>
<comment type="similarity">
    <text evidence="4 5">Belongs to the AAA ATPase family.</text>
</comment>
<evidence type="ECO:0000256" key="2">
    <source>
        <dbReference type="ARBA" id="ARBA00022840"/>
    </source>
</evidence>
<dbReference type="GO" id="GO:0010498">
    <property type="term" value="P:proteasomal protein catabolic process"/>
    <property type="evidence" value="ECO:0007669"/>
    <property type="project" value="InterPro"/>
</dbReference>
<protein>
    <recommendedName>
        <fullName evidence="4">AAA ATPase forming ring-shaped complexes</fullName>
        <shortName evidence="4">ARC</shortName>
    </recommendedName>
</protein>
<dbReference type="InterPro" id="IPR022482">
    <property type="entry name" value="Proteasome_ATPase"/>
</dbReference>
<reference evidence="7 8" key="1">
    <citation type="submission" date="2016-10" db="EMBL/GenBank/DDBJ databases">
        <title>Draft genome sequence of strain LCT isolated from the Shenzhou X spacecraft of China.</title>
        <authorList>
            <person name="Huang B."/>
        </authorList>
    </citation>
    <scope>NUCLEOTIDE SEQUENCE [LARGE SCALE GENOMIC DNA]</scope>
    <source>
        <strain evidence="7 8">LCT-H5</strain>
    </source>
</reference>
<keyword evidence="2 4" id="KW-0067">ATP-binding</keyword>
<comment type="caution">
    <text evidence="7">The sequence shown here is derived from an EMBL/GenBank/DDBJ whole genome shotgun (WGS) entry which is preliminary data.</text>
</comment>
<name>A0A1S2MXH8_9MICC</name>
<keyword evidence="1 4" id="KW-0547">Nucleotide-binding</keyword>
<dbReference type="Gene3D" id="3.40.50.300">
    <property type="entry name" value="P-loop containing nucleotide triphosphate hydrolases"/>
    <property type="match status" value="1"/>
</dbReference>
<evidence type="ECO:0000256" key="5">
    <source>
        <dbReference type="RuleBase" id="RU003651"/>
    </source>
</evidence>
<evidence type="ECO:0000256" key="1">
    <source>
        <dbReference type="ARBA" id="ARBA00022741"/>
    </source>
</evidence>
<proteinExistence type="inferred from homology"/>
<evidence type="ECO:0000256" key="3">
    <source>
        <dbReference type="ARBA" id="ARBA00023054"/>
    </source>
</evidence>
<dbReference type="Pfam" id="PF16450">
    <property type="entry name" value="Prot_ATP_ID_OB_C"/>
    <property type="match status" value="1"/>
</dbReference>
<dbReference type="Proteomes" id="UP000179540">
    <property type="component" value="Unassembled WGS sequence"/>
</dbReference>
<dbReference type="GO" id="GO:0000502">
    <property type="term" value="C:proteasome complex"/>
    <property type="evidence" value="ECO:0007669"/>
    <property type="project" value="UniProtKB-KW"/>
</dbReference>
<comment type="subunit">
    <text evidence="4">Homohexamer. Assembles into a hexameric ring structure.</text>
</comment>
<dbReference type="FunFam" id="3.40.50.300:FF:001025">
    <property type="entry name" value="ATPase family, AAA domain-containing 2B"/>
    <property type="match status" value="1"/>
</dbReference>
<keyword evidence="3 4" id="KW-0175">Coiled coil</keyword>
<dbReference type="HAMAP" id="MF_02112">
    <property type="entry name" value="ARC_ATPase"/>
    <property type="match status" value="1"/>
</dbReference>
<keyword evidence="7" id="KW-0647">Proteasome</keyword>
<evidence type="ECO:0000313" key="8">
    <source>
        <dbReference type="Proteomes" id="UP000179540"/>
    </source>
</evidence>
<dbReference type="GO" id="GO:0005524">
    <property type="term" value="F:ATP binding"/>
    <property type="evidence" value="ECO:0007669"/>
    <property type="project" value="UniProtKB-UniRule"/>
</dbReference>
<organism evidence="7 8">
    <name type="scientific">Rothia kristinae</name>
    <dbReference type="NCBI Taxonomy" id="37923"/>
    <lineage>
        <taxon>Bacteria</taxon>
        <taxon>Bacillati</taxon>
        <taxon>Actinomycetota</taxon>
        <taxon>Actinomycetes</taxon>
        <taxon>Micrococcales</taxon>
        <taxon>Micrococcaceae</taxon>
        <taxon>Rothia</taxon>
    </lineage>
</organism>
<dbReference type="InterPro" id="IPR003959">
    <property type="entry name" value="ATPase_AAA_core"/>
</dbReference>
<feature type="binding site" evidence="4">
    <location>
        <begin position="271"/>
        <end position="276"/>
    </location>
    <ligand>
        <name>ATP</name>
        <dbReference type="ChEBI" id="CHEBI:30616"/>
    </ligand>
</feature>
<evidence type="ECO:0000259" key="6">
    <source>
        <dbReference type="SMART" id="SM00382"/>
    </source>
</evidence>
<dbReference type="GO" id="GO:0019941">
    <property type="term" value="P:modification-dependent protein catabolic process"/>
    <property type="evidence" value="ECO:0007669"/>
    <property type="project" value="InterPro"/>
</dbReference>
<gene>
    <name evidence="4" type="primary">arc</name>
    <name evidence="7" type="ORF">BK826_09935</name>
</gene>
<dbReference type="InterPro" id="IPR041626">
    <property type="entry name" value="Prot_ATP_ID_OB_N"/>
</dbReference>
<dbReference type="PANTHER" id="PTHR23077:SF144">
    <property type="entry name" value="PROTEASOME-ASSOCIATED ATPASE"/>
    <property type="match status" value="1"/>
</dbReference>
<dbReference type="EMBL" id="MODZ01000015">
    <property type="protein sequence ID" value="OIJ34912.1"/>
    <property type="molecule type" value="Genomic_DNA"/>
</dbReference>
<dbReference type="PANTHER" id="PTHR23077">
    <property type="entry name" value="AAA-FAMILY ATPASE"/>
    <property type="match status" value="1"/>
</dbReference>
<dbReference type="PROSITE" id="PS00674">
    <property type="entry name" value="AAA"/>
    <property type="match status" value="1"/>
</dbReference>
<sequence>MLRSMSTAENPPADRERERLRREAAGLRQQRLSLDRALREAMARNERLTGTLRTAQEDIRRLRQALAQQLEAPMNEALVLRVNPPVRAGALAQEAETPAILTQASLDVLLGGRRMRVPVSLLLDPEQLRPGMVVLLTESAGACANLGYRRSGEIATVREILEEDRLVLGTGQSTQAVARRSGLLAEVPLGIGDAVAWDPGARLALCTVPKTEAEELVLEETPKTTFADIGGLSAQIEQIRDAVELPFLHPELYREHQLKAPKGILLYGPPGNGKTLIAKAVARSLAQRMEHAAGGADVRGYFLNVKGPELLDKFVGETERQIRAIFSRARDKADAGSPVVIFFDEMESLFRTRGAGRSSDVETTIVPQLLAEIDGVEALDNVIVIGATNREDMIDPAVLRPGRLDVKVRVDRPDREGSAQILGLYVTTELPLAPGEVETHGGDRQAAVAAMIETTAGEIFARDERHRYLDAILADGRRIPAHWEDFVSGALLRNVVDRAKKHAIKEYLETGEKGLATRHLVRSVAEEFAQQRDAASRADVEDWLKGLGHSVALQGLERPAAAFGEGRS</sequence>
<dbReference type="InterPro" id="IPR003960">
    <property type="entry name" value="ATPase_AAA_CS"/>
</dbReference>
<dbReference type="AlphaFoldDB" id="A0A1S2MXH8"/>
<dbReference type="Pfam" id="PF00004">
    <property type="entry name" value="AAA"/>
    <property type="match status" value="1"/>
</dbReference>
<dbReference type="SMART" id="SM00382">
    <property type="entry name" value="AAA"/>
    <property type="match status" value="1"/>
</dbReference>
<dbReference type="InterPro" id="IPR012340">
    <property type="entry name" value="NA-bd_OB-fold"/>
</dbReference>
<dbReference type="InterPro" id="IPR027417">
    <property type="entry name" value="P-loop_NTPase"/>
</dbReference>
<dbReference type="SUPFAM" id="SSF52540">
    <property type="entry name" value="P-loop containing nucleoside triphosphate hydrolases"/>
    <property type="match status" value="1"/>
</dbReference>
<dbReference type="Pfam" id="PF17758">
    <property type="entry name" value="Prot_ATP_ID_OB_N"/>
    <property type="match status" value="1"/>
</dbReference>
<evidence type="ECO:0000256" key="4">
    <source>
        <dbReference type="HAMAP-Rule" id="MF_02112"/>
    </source>
</evidence>
<dbReference type="GO" id="GO:0016887">
    <property type="term" value="F:ATP hydrolysis activity"/>
    <property type="evidence" value="ECO:0007669"/>
    <property type="project" value="UniProtKB-UniRule"/>
</dbReference>
<dbReference type="InterPro" id="IPR032501">
    <property type="entry name" value="Prot_ATP_ID_OB_2nd"/>
</dbReference>
<accession>A0A1S2MXH8</accession>
<evidence type="ECO:0000313" key="7">
    <source>
        <dbReference type="EMBL" id="OIJ34912.1"/>
    </source>
</evidence>